<dbReference type="OrthoDB" id="5289318at2"/>
<proteinExistence type="predicted"/>
<dbReference type="eggNOG" id="COG3706">
    <property type="taxonomic scope" value="Bacteria"/>
</dbReference>
<feature type="domain" description="GGDEF" evidence="3">
    <location>
        <begin position="191"/>
        <end position="331"/>
    </location>
</feature>
<evidence type="ECO:0000313" key="4">
    <source>
        <dbReference type="EMBL" id="CBW26173.1"/>
    </source>
</evidence>
<evidence type="ECO:0000256" key="1">
    <source>
        <dbReference type="ARBA" id="ARBA00012528"/>
    </source>
</evidence>
<dbReference type="InterPro" id="IPR000160">
    <property type="entry name" value="GGDEF_dom"/>
</dbReference>
<dbReference type="Gene3D" id="3.30.70.270">
    <property type="match status" value="1"/>
</dbReference>
<reference evidence="5" key="1">
    <citation type="journal article" date="2013" name="ISME J.">
        <title>A small predatory core genome in the divergent marine Bacteriovorax marinus SJ and the terrestrial Bdellovibrio bacteriovorus.</title>
        <authorList>
            <person name="Crossman L.C."/>
            <person name="Chen H."/>
            <person name="Cerdeno-Tarraga A.M."/>
            <person name="Brooks K."/>
            <person name="Quail M.A."/>
            <person name="Pineiro S.A."/>
            <person name="Hobley L."/>
            <person name="Sockett R.E."/>
            <person name="Bentley S.D."/>
            <person name="Parkhill J."/>
            <person name="Williams H.N."/>
            <person name="Stine O.C."/>
        </authorList>
    </citation>
    <scope>NUCLEOTIDE SEQUENCE [LARGE SCALE GENOMIC DNA]</scope>
    <source>
        <strain evidence="5">ATCC BAA-682 / DSM 15412 / SJ</strain>
    </source>
</reference>
<dbReference type="HOGENOM" id="CLU_000445_11_4_7"/>
<dbReference type="EC" id="2.7.7.65" evidence="1"/>
<dbReference type="Pfam" id="PF00990">
    <property type="entry name" value="GGDEF"/>
    <property type="match status" value="1"/>
</dbReference>
<dbReference type="NCBIfam" id="TIGR00254">
    <property type="entry name" value="GGDEF"/>
    <property type="match status" value="1"/>
</dbReference>
<dbReference type="PROSITE" id="PS50887">
    <property type="entry name" value="GGDEF"/>
    <property type="match status" value="1"/>
</dbReference>
<dbReference type="PANTHER" id="PTHR45138:SF9">
    <property type="entry name" value="DIGUANYLATE CYCLASE DGCM-RELATED"/>
    <property type="match status" value="1"/>
</dbReference>
<name>E1WZI7_HALMS</name>
<gene>
    <name evidence="4" type="ordered locus">BMS_1301</name>
</gene>
<dbReference type="KEGG" id="bmx:BMS_1301"/>
<evidence type="ECO:0000259" key="3">
    <source>
        <dbReference type="PROSITE" id="PS50887"/>
    </source>
</evidence>
<dbReference type="PATRIC" id="fig|862908.3.peg.1238"/>
<comment type="catalytic activity">
    <reaction evidence="2">
        <text>2 GTP = 3',3'-c-di-GMP + 2 diphosphate</text>
        <dbReference type="Rhea" id="RHEA:24898"/>
        <dbReference type="ChEBI" id="CHEBI:33019"/>
        <dbReference type="ChEBI" id="CHEBI:37565"/>
        <dbReference type="ChEBI" id="CHEBI:58805"/>
        <dbReference type="EC" id="2.7.7.65"/>
    </reaction>
</comment>
<dbReference type="SMART" id="SM00267">
    <property type="entry name" value="GGDEF"/>
    <property type="match status" value="1"/>
</dbReference>
<dbReference type="PANTHER" id="PTHR45138">
    <property type="entry name" value="REGULATORY COMPONENTS OF SENSORY TRANSDUCTION SYSTEM"/>
    <property type="match status" value="1"/>
</dbReference>
<sequence length="337" mass="38653">MSEENLNIHYKNLLDFIFECDQLDSIKQVYELLNNFWIKEFSTSSINVFSVYRKNPDSRSCRQIWKPKKVIQGLSESELKHLKKEIKAGEELERWKNISPKEGEFFYVISCGESFSQEFYAGFKSSEKIPDKILDYLVSYLVNSSKKFKKFSEAEKLKSLVHIDDVTGLYNQRKFLKDIDDSIIKFEETGEVFSVIFIDIDHFKSVNDGHGHLVGTQLLSDVANVLKRVVRESDLSYRYGGDEFVIIVPTCDAKNAKEVGLRILNGISKEEFYVSEEKGINGSHTFKLSVSVGVATYPEDAKTRVEIISFADKMMYKAKQSGRGKVCCAGEMFTEEE</sequence>
<keyword evidence="5" id="KW-1185">Reference proteome</keyword>
<protein>
    <recommendedName>
        <fullName evidence="1">diguanylate cyclase</fullName>
        <ecNumber evidence="1">2.7.7.65</ecNumber>
    </recommendedName>
</protein>
<dbReference type="FunFam" id="3.30.70.270:FF:000001">
    <property type="entry name" value="Diguanylate cyclase domain protein"/>
    <property type="match status" value="1"/>
</dbReference>
<dbReference type="GO" id="GO:0052621">
    <property type="term" value="F:diguanylate cyclase activity"/>
    <property type="evidence" value="ECO:0007669"/>
    <property type="project" value="UniProtKB-EC"/>
</dbReference>
<dbReference type="AlphaFoldDB" id="E1WZI7"/>
<dbReference type="RefSeq" id="WP_014243957.1">
    <property type="nucleotide sequence ID" value="NC_016620.1"/>
</dbReference>
<accession>E1WZI7</accession>
<dbReference type="SUPFAM" id="SSF55073">
    <property type="entry name" value="Nucleotide cyclase"/>
    <property type="match status" value="1"/>
</dbReference>
<dbReference type="STRING" id="862908.BMS_1301"/>
<dbReference type="CDD" id="cd01949">
    <property type="entry name" value="GGDEF"/>
    <property type="match status" value="1"/>
</dbReference>
<dbReference type="InterPro" id="IPR043128">
    <property type="entry name" value="Rev_trsase/Diguanyl_cyclase"/>
</dbReference>
<dbReference type="EMBL" id="FQ312005">
    <property type="protein sequence ID" value="CBW26173.1"/>
    <property type="molecule type" value="Genomic_DNA"/>
</dbReference>
<dbReference type="InterPro" id="IPR050469">
    <property type="entry name" value="Diguanylate_Cyclase"/>
</dbReference>
<dbReference type="GO" id="GO:0043709">
    <property type="term" value="P:cell adhesion involved in single-species biofilm formation"/>
    <property type="evidence" value="ECO:0007669"/>
    <property type="project" value="TreeGrafter"/>
</dbReference>
<organism evidence="4 5">
    <name type="scientific">Halobacteriovorax marinus (strain ATCC BAA-682 / DSM 15412 / SJ)</name>
    <name type="common">Bacteriovorax marinus</name>
    <dbReference type="NCBI Taxonomy" id="862908"/>
    <lineage>
        <taxon>Bacteria</taxon>
        <taxon>Pseudomonadati</taxon>
        <taxon>Bdellovibrionota</taxon>
        <taxon>Bacteriovoracia</taxon>
        <taxon>Bacteriovoracales</taxon>
        <taxon>Halobacteriovoraceae</taxon>
        <taxon>Halobacteriovorax</taxon>
    </lineage>
</organism>
<dbReference type="GO" id="GO:0005886">
    <property type="term" value="C:plasma membrane"/>
    <property type="evidence" value="ECO:0007669"/>
    <property type="project" value="TreeGrafter"/>
</dbReference>
<evidence type="ECO:0000313" key="5">
    <source>
        <dbReference type="Proteomes" id="UP000008963"/>
    </source>
</evidence>
<dbReference type="Proteomes" id="UP000008963">
    <property type="component" value="Chromosome"/>
</dbReference>
<dbReference type="GO" id="GO:1902201">
    <property type="term" value="P:negative regulation of bacterial-type flagellum-dependent cell motility"/>
    <property type="evidence" value="ECO:0007669"/>
    <property type="project" value="TreeGrafter"/>
</dbReference>
<dbReference type="InterPro" id="IPR029787">
    <property type="entry name" value="Nucleotide_cyclase"/>
</dbReference>
<evidence type="ECO:0000256" key="2">
    <source>
        <dbReference type="ARBA" id="ARBA00034247"/>
    </source>
</evidence>